<dbReference type="EMBL" id="ANOH01000193">
    <property type="protein sequence ID" value="EMI55832.1"/>
    <property type="molecule type" value="Genomic_DNA"/>
</dbReference>
<feature type="domain" description="TubC N-terminal docking" evidence="1">
    <location>
        <begin position="5"/>
        <end position="53"/>
    </location>
</feature>
<dbReference type="Pfam" id="PF18563">
    <property type="entry name" value="TubC_N"/>
    <property type="match status" value="1"/>
</dbReference>
<keyword evidence="3" id="KW-1185">Reference proteome</keyword>
<dbReference type="InterPro" id="IPR044894">
    <property type="entry name" value="TubC_N_sf"/>
</dbReference>
<evidence type="ECO:0000313" key="2">
    <source>
        <dbReference type="EMBL" id="EMI55832.1"/>
    </source>
</evidence>
<name>M5U2Z6_9BACT</name>
<sequence length="102" mass="11213">MNVGTMLSDLSARGVVVTVARGSIELDAPAGSLTDDDVVALRESKTEILEALRSRCRPHNDPDNYIEVPVDRRPGWVRATCKLCGCFVGYRDTTRYTGKRNG</sequence>
<proteinExistence type="predicted"/>
<dbReference type="InterPro" id="IPR041464">
    <property type="entry name" value="TubC_N"/>
</dbReference>
<dbReference type="AlphaFoldDB" id="M5U2Z6"/>
<dbReference type="Gene3D" id="1.10.10.1830">
    <property type="entry name" value="Non-ribosomal peptide synthase, adenylation domain"/>
    <property type="match status" value="1"/>
</dbReference>
<evidence type="ECO:0000313" key="3">
    <source>
        <dbReference type="Proteomes" id="UP000011885"/>
    </source>
</evidence>
<dbReference type="PATRIC" id="fig|1263870.3.peg.2895"/>
<organism evidence="2 3">
    <name type="scientific">Rhodopirellula sallentina SM41</name>
    <dbReference type="NCBI Taxonomy" id="1263870"/>
    <lineage>
        <taxon>Bacteria</taxon>
        <taxon>Pseudomonadati</taxon>
        <taxon>Planctomycetota</taxon>
        <taxon>Planctomycetia</taxon>
        <taxon>Pirellulales</taxon>
        <taxon>Pirellulaceae</taxon>
        <taxon>Rhodopirellula</taxon>
    </lineage>
</organism>
<dbReference type="Proteomes" id="UP000011885">
    <property type="component" value="Unassembled WGS sequence"/>
</dbReference>
<comment type="caution">
    <text evidence="2">The sequence shown here is derived from an EMBL/GenBank/DDBJ whole genome shotgun (WGS) entry which is preliminary data.</text>
</comment>
<gene>
    <name evidence="2" type="ORF">RSSM_02725</name>
</gene>
<reference evidence="2 3" key="1">
    <citation type="journal article" date="2013" name="Mar. Genomics">
        <title>Expression of sulfatases in Rhodopirellula baltica and the diversity of sulfatases in the genus Rhodopirellula.</title>
        <authorList>
            <person name="Wegner C.E."/>
            <person name="Richter-Heitmann T."/>
            <person name="Klindworth A."/>
            <person name="Klockow C."/>
            <person name="Richter M."/>
            <person name="Achstetter T."/>
            <person name="Glockner F.O."/>
            <person name="Harder J."/>
        </authorList>
    </citation>
    <scope>NUCLEOTIDE SEQUENCE [LARGE SCALE GENOMIC DNA]</scope>
    <source>
        <strain evidence="2 3">SM41</strain>
    </source>
</reference>
<evidence type="ECO:0000259" key="1">
    <source>
        <dbReference type="Pfam" id="PF18563"/>
    </source>
</evidence>
<protein>
    <recommendedName>
        <fullName evidence="1">TubC N-terminal docking domain-containing protein</fullName>
    </recommendedName>
</protein>
<accession>M5U2Z6</accession>